<dbReference type="Gene3D" id="3.30.70.330">
    <property type="match status" value="1"/>
</dbReference>
<sequence length="194" mass="20485">MHPDELDAPETMVQTAQRALKDSTIKCRFCGGPHWSKECPSKDIIQSLQEATQGASDDGPSSSSGLGAGSAAGAGGSRYVPPSVRAAMAAGGSAADAEAAGGRMMPRRMDDSFPVRIANLPEEMSDQDLVDLAQPFGRIARSYLAKHDDGTCKGFAFVNFSTYTEAEAAVSRLNGYGYANLILTCEHSKPRPPK</sequence>
<dbReference type="OrthoDB" id="639027at2759"/>
<dbReference type="InterPro" id="IPR000504">
    <property type="entry name" value="RRM_dom"/>
</dbReference>
<dbReference type="InterPro" id="IPR034240">
    <property type="entry name" value="eIF3G_RRM"/>
</dbReference>
<dbReference type="PANTHER" id="PTHR10352">
    <property type="entry name" value="EUKARYOTIC TRANSLATION INITIATION FACTOR 3 SUBUNIT G"/>
    <property type="match status" value="1"/>
</dbReference>
<dbReference type="EMBL" id="MCFL01000001">
    <property type="protein sequence ID" value="ORZ41635.1"/>
    <property type="molecule type" value="Genomic_DNA"/>
</dbReference>
<dbReference type="SUPFAM" id="SSF54928">
    <property type="entry name" value="RNA-binding domain, RBD"/>
    <property type="match status" value="1"/>
</dbReference>
<dbReference type="InterPro" id="IPR035979">
    <property type="entry name" value="RBD_domain_sf"/>
</dbReference>
<evidence type="ECO:0000256" key="3">
    <source>
        <dbReference type="SAM" id="MobiDB-lite"/>
    </source>
</evidence>
<protein>
    <recommendedName>
        <fullName evidence="4">RRM domain-containing protein</fullName>
    </recommendedName>
</protein>
<keyword evidence="6" id="KW-1185">Reference proteome</keyword>
<dbReference type="InterPro" id="IPR024675">
    <property type="entry name" value="eIF3g_N"/>
</dbReference>
<reference evidence="5 6" key="1">
    <citation type="submission" date="2016-07" db="EMBL/GenBank/DDBJ databases">
        <title>Pervasive Adenine N6-methylation of Active Genes in Fungi.</title>
        <authorList>
            <consortium name="DOE Joint Genome Institute"/>
            <person name="Mondo S.J."/>
            <person name="Dannebaum R.O."/>
            <person name="Kuo R.C."/>
            <person name="Labutti K."/>
            <person name="Haridas S."/>
            <person name="Kuo A."/>
            <person name="Salamov A."/>
            <person name="Ahrendt S.R."/>
            <person name="Lipzen A."/>
            <person name="Sullivan W."/>
            <person name="Andreopoulos W.B."/>
            <person name="Clum A."/>
            <person name="Lindquist E."/>
            <person name="Daum C."/>
            <person name="Ramamoorthy G.K."/>
            <person name="Gryganskyi A."/>
            <person name="Culley D."/>
            <person name="Magnuson J.K."/>
            <person name="James T.Y."/>
            <person name="O'Malley M.A."/>
            <person name="Stajich J.E."/>
            <person name="Spatafora J.W."/>
            <person name="Visel A."/>
            <person name="Grigoriev I.V."/>
        </authorList>
    </citation>
    <scope>NUCLEOTIDE SEQUENCE [LARGE SCALE GENOMIC DNA]</scope>
    <source>
        <strain evidence="5 6">PL171</strain>
    </source>
</reference>
<dbReference type="AlphaFoldDB" id="A0A1Y2I434"/>
<feature type="region of interest" description="Disordered" evidence="3">
    <location>
        <begin position="49"/>
        <end position="74"/>
    </location>
</feature>
<dbReference type="Pfam" id="PF12353">
    <property type="entry name" value="eIF3g"/>
    <property type="match status" value="1"/>
</dbReference>
<evidence type="ECO:0000259" key="4">
    <source>
        <dbReference type="PROSITE" id="PS50102"/>
    </source>
</evidence>
<comment type="caution">
    <text evidence="5">The sequence shown here is derived from an EMBL/GenBank/DDBJ whole genome shotgun (WGS) entry which is preliminary data.</text>
</comment>
<accession>A0A1Y2I434</accession>
<feature type="compositionally biased region" description="Low complexity" evidence="3">
    <location>
        <begin position="54"/>
        <end position="65"/>
    </location>
</feature>
<feature type="domain" description="RRM" evidence="4">
    <location>
        <begin position="113"/>
        <end position="190"/>
    </location>
</feature>
<proteinExistence type="predicted"/>
<evidence type="ECO:0000313" key="5">
    <source>
        <dbReference type="EMBL" id="ORZ41635.1"/>
    </source>
</evidence>
<dbReference type="PROSITE" id="PS50102">
    <property type="entry name" value="RRM"/>
    <property type="match status" value="1"/>
</dbReference>
<organism evidence="5 6">
    <name type="scientific">Catenaria anguillulae PL171</name>
    <dbReference type="NCBI Taxonomy" id="765915"/>
    <lineage>
        <taxon>Eukaryota</taxon>
        <taxon>Fungi</taxon>
        <taxon>Fungi incertae sedis</taxon>
        <taxon>Blastocladiomycota</taxon>
        <taxon>Blastocladiomycetes</taxon>
        <taxon>Blastocladiales</taxon>
        <taxon>Catenariaceae</taxon>
        <taxon>Catenaria</taxon>
    </lineage>
</organism>
<dbReference type="SMART" id="SM00360">
    <property type="entry name" value="RRM"/>
    <property type="match status" value="1"/>
</dbReference>
<evidence type="ECO:0000313" key="6">
    <source>
        <dbReference type="Proteomes" id="UP000193411"/>
    </source>
</evidence>
<dbReference type="Pfam" id="PF00076">
    <property type="entry name" value="RRM_1"/>
    <property type="match status" value="1"/>
</dbReference>
<dbReference type="CDD" id="cd12408">
    <property type="entry name" value="RRM_eIF3G_like"/>
    <property type="match status" value="1"/>
</dbReference>
<dbReference type="STRING" id="765915.A0A1Y2I434"/>
<name>A0A1Y2I434_9FUNG</name>
<dbReference type="GO" id="GO:0003723">
    <property type="term" value="F:RNA binding"/>
    <property type="evidence" value="ECO:0007669"/>
    <property type="project" value="UniProtKB-UniRule"/>
</dbReference>
<dbReference type="InterPro" id="IPR012677">
    <property type="entry name" value="Nucleotide-bd_a/b_plait_sf"/>
</dbReference>
<dbReference type="Proteomes" id="UP000193411">
    <property type="component" value="Unassembled WGS sequence"/>
</dbReference>
<keyword evidence="1 2" id="KW-0694">RNA-binding</keyword>
<evidence type="ECO:0000256" key="1">
    <source>
        <dbReference type="ARBA" id="ARBA00022884"/>
    </source>
</evidence>
<evidence type="ECO:0000256" key="2">
    <source>
        <dbReference type="PROSITE-ProRule" id="PRU00176"/>
    </source>
</evidence>
<gene>
    <name evidence="5" type="ORF">BCR44DRAFT_1423228</name>
</gene>